<sequence>MDKLFCLVLNRAFLPFDVIPWEKAITLEWLGRCLVIEYHPTRRVRSPSREYPLPIVVRVSSIRSTMVMERPTRMMIHYRDNFRCAYCGKTLRDNELTIDHVVPRSKGGKWTWENLVTCCVRCNRAKRQEIWVPTYTDPVKPRFLFTRYLKVARLIDPPTREVWNQYLPSQHRWVVGR</sequence>
<dbReference type="Gene3D" id="1.10.30.50">
    <property type="match status" value="1"/>
</dbReference>
<comment type="caution">
    <text evidence="2">The sequence shown here is derived from an EMBL/GenBank/DDBJ whole genome shotgun (WGS) entry which is preliminary data.</text>
</comment>
<dbReference type="EMBL" id="DQWS01000171">
    <property type="protein sequence ID" value="HDD53320.1"/>
    <property type="molecule type" value="Genomic_DNA"/>
</dbReference>
<protein>
    <submittedName>
        <fullName evidence="2">HNH endonuclease</fullName>
    </submittedName>
</protein>
<dbReference type="GO" id="GO:0004519">
    <property type="term" value="F:endonuclease activity"/>
    <property type="evidence" value="ECO:0007669"/>
    <property type="project" value="UniProtKB-KW"/>
</dbReference>
<dbReference type="PANTHER" id="PTHR33877:SF2">
    <property type="entry name" value="OS07G0170200 PROTEIN"/>
    <property type="match status" value="1"/>
</dbReference>
<dbReference type="PANTHER" id="PTHR33877">
    <property type="entry name" value="SLL1193 PROTEIN"/>
    <property type="match status" value="1"/>
</dbReference>
<dbReference type="Proteomes" id="UP000885690">
    <property type="component" value="Unassembled WGS sequence"/>
</dbReference>
<proteinExistence type="predicted"/>
<dbReference type="SMART" id="SM00507">
    <property type="entry name" value="HNHc"/>
    <property type="match status" value="1"/>
</dbReference>
<dbReference type="InterPro" id="IPR029471">
    <property type="entry name" value="HNH_5"/>
</dbReference>
<reference evidence="2" key="1">
    <citation type="journal article" date="2020" name="mSystems">
        <title>Genome- and Community-Level Interaction Insights into Carbon Utilization and Element Cycling Functions of Hydrothermarchaeota in Hydrothermal Sediment.</title>
        <authorList>
            <person name="Zhou Z."/>
            <person name="Liu Y."/>
            <person name="Xu W."/>
            <person name="Pan J."/>
            <person name="Luo Z.H."/>
            <person name="Li M."/>
        </authorList>
    </citation>
    <scope>NUCLEOTIDE SEQUENCE [LARGE SCALE GENOMIC DNA]</scope>
    <source>
        <strain evidence="2">HyVt-115</strain>
    </source>
</reference>
<dbReference type="InterPro" id="IPR052892">
    <property type="entry name" value="NA-targeting_endonuclease"/>
</dbReference>
<keyword evidence="2" id="KW-0255">Endonuclease</keyword>
<dbReference type="CDD" id="cd00085">
    <property type="entry name" value="HNHc"/>
    <property type="match status" value="1"/>
</dbReference>
<keyword evidence="2" id="KW-0378">Hydrolase</keyword>
<organism evidence="2">
    <name type="scientific">Thermosulfidibacter takaii</name>
    <dbReference type="NCBI Taxonomy" id="412593"/>
    <lineage>
        <taxon>Bacteria</taxon>
        <taxon>Pseudomonadati</taxon>
        <taxon>Thermosulfidibacterota</taxon>
        <taxon>Thermosulfidibacteria</taxon>
        <taxon>Thermosulfidibacterales</taxon>
        <taxon>Thermosulfidibacteraceae</taxon>
    </lineage>
</organism>
<feature type="domain" description="HNH nuclease" evidence="1">
    <location>
        <begin position="71"/>
        <end position="124"/>
    </location>
</feature>
<dbReference type="InterPro" id="IPR003615">
    <property type="entry name" value="HNH_nuc"/>
</dbReference>
<gene>
    <name evidence="2" type="ORF">ENF32_04565</name>
</gene>
<dbReference type="Pfam" id="PF14279">
    <property type="entry name" value="HNH_5"/>
    <property type="match status" value="1"/>
</dbReference>
<evidence type="ECO:0000313" key="2">
    <source>
        <dbReference type="EMBL" id="HDD53320.1"/>
    </source>
</evidence>
<accession>A0A7C0YE15</accession>
<keyword evidence="2" id="KW-0540">Nuclease</keyword>
<dbReference type="AlphaFoldDB" id="A0A7C0YE15"/>
<evidence type="ECO:0000259" key="1">
    <source>
        <dbReference type="SMART" id="SM00507"/>
    </source>
</evidence>
<name>A0A7C0YE15_9BACT</name>